<accession>A0A3B4ZMT9</accession>
<dbReference type="Gene3D" id="2.60.40.10">
    <property type="entry name" value="Immunoglobulins"/>
    <property type="match status" value="3"/>
</dbReference>
<feature type="signal peptide" evidence="1">
    <location>
        <begin position="1"/>
        <end position="18"/>
    </location>
</feature>
<dbReference type="InterPro" id="IPR003599">
    <property type="entry name" value="Ig_sub"/>
</dbReference>
<dbReference type="STRING" id="144197.ENSSPAP00000010208"/>
<proteinExistence type="predicted"/>
<feature type="chain" id="PRO_5017414028" description="Ig-like domain-containing protein" evidence="1">
    <location>
        <begin position="19"/>
        <end position="296"/>
    </location>
</feature>
<evidence type="ECO:0000259" key="2">
    <source>
        <dbReference type="PROSITE" id="PS50835"/>
    </source>
</evidence>
<reference evidence="3" key="1">
    <citation type="submission" date="2023-09" db="UniProtKB">
        <authorList>
            <consortium name="Ensembl"/>
        </authorList>
    </citation>
    <scope>IDENTIFICATION</scope>
</reference>
<feature type="domain" description="Ig-like" evidence="2">
    <location>
        <begin position="198"/>
        <end position="281"/>
    </location>
</feature>
<sequence length="296" mass="32302">GKMVGLSLVVFCISGVLCGEWSSFMPQSVEVVKGSCVTIPCSFDIANGFDTNLNNECEAIWKNTANDPKLTTTKAMTGDLTKKDCTSTFDNITPDYSDQYFFRLECPNPLIMSFTGTRVRIVVTDVPPTPTLTQSPLEVKEGSSVSLTCSAPAPCWTHPPTLTWTPSLDSYFGTLISITISFKIKDAANFQNLWFDPPKAIRVSVSPSGPVQHNSDVTLTCTSDANPAVRSYTWYRVDGSLETVIGTGAVLKMKASEVSRPFLCEATNIVGTGRSNQNQVQCMYDTTKRCNVLKPQ</sequence>
<dbReference type="Ensembl" id="ENSSPAT00000010388.1">
    <property type="protein sequence ID" value="ENSSPAP00000010208.1"/>
    <property type="gene ID" value="ENSSPAG00000007772.1"/>
</dbReference>
<evidence type="ECO:0000313" key="3">
    <source>
        <dbReference type="Ensembl" id="ENSSPAP00000010208.1"/>
    </source>
</evidence>
<organism evidence="3">
    <name type="scientific">Stegastes partitus</name>
    <name type="common">bicolor damselfish</name>
    <dbReference type="NCBI Taxonomy" id="144197"/>
    <lineage>
        <taxon>Eukaryota</taxon>
        <taxon>Metazoa</taxon>
        <taxon>Chordata</taxon>
        <taxon>Craniata</taxon>
        <taxon>Vertebrata</taxon>
        <taxon>Euteleostomi</taxon>
        <taxon>Actinopterygii</taxon>
        <taxon>Neopterygii</taxon>
        <taxon>Teleostei</taxon>
        <taxon>Neoteleostei</taxon>
        <taxon>Acanthomorphata</taxon>
        <taxon>Ovalentaria</taxon>
        <taxon>Pomacentridae</taxon>
        <taxon>Stegastes</taxon>
    </lineage>
</organism>
<feature type="domain" description="Ig-like" evidence="2">
    <location>
        <begin position="128"/>
        <end position="164"/>
    </location>
</feature>
<dbReference type="GeneTree" id="ENSGT00990000203857"/>
<dbReference type="SMART" id="SM00409">
    <property type="entry name" value="IG"/>
    <property type="match status" value="2"/>
</dbReference>
<dbReference type="PANTHER" id="PTHR46484:SF8">
    <property type="entry name" value="B-CELL RECEPTOR CD22-LIKE-RELATED"/>
    <property type="match status" value="1"/>
</dbReference>
<dbReference type="SUPFAM" id="SSF48726">
    <property type="entry name" value="Immunoglobulin"/>
    <property type="match status" value="2"/>
</dbReference>
<dbReference type="InterPro" id="IPR007110">
    <property type="entry name" value="Ig-like_dom"/>
</dbReference>
<name>A0A3B4ZMT9_9TELE</name>
<dbReference type="PROSITE" id="PS50835">
    <property type="entry name" value="IG_LIKE"/>
    <property type="match status" value="2"/>
</dbReference>
<dbReference type="AlphaFoldDB" id="A0A3B4ZMT9"/>
<dbReference type="InterPro" id="IPR013783">
    <property type="entry name" value="Ig-like_fold"/>
</dbReference>
<keyword evidence="1" id="KW-0732">Signal</keyword>
<protein>
    <recommendedName>
        <fullName evidence="2">Ig-like domain-containing protein</fullName>
    </recommendedName>
</protein>
<dbReference type="InterPro" id="IPR036179">
    <property type="entry name" value="Ig-like_dom_sf"/>
</dbReference>
<dbReference type="PANTHER" id="PTHR46484">
    <property type="entry name" value="SI:CH211-171H4.5-RELATED"/>
    <property type="match status" value="1"/>
</dbReference>
<evidence type="ECO:0000256" key="1">
    <source>
        <dbReference type="SAM" id="SignalP"/>
    </source>
</evidence>
<dbReference type="Pfam" id="PF13927">
    <property type="entry name" value="Ig_3"/>
    <property type="match status" value="1"/>
</dbReference>